<proteinExistence type="predicted"/>
<organism evidence="3 4">
    <name type="scientific">Kitasatospora kifunensis</name>
    <name type="common">Streptomyces kifunensis</name>
    <dbReference type="NCBI Taxonomy" id="58351"/>
    <lineage>
        <taxon>Bacteria</taxon>
        <taxon>Bacillati</taxon>
        <taxon>Actinomycetota</taxon>
        <taxon>Actinomycetes</taxon>
        <taxon>Kitasatosporales</taxon>
        <taxon>Streptomycetaceae</taxon>
        <taxon>Kitasatospora</taxon>
    </lineage>
</organism>
<reference evidence="3 4" key="1">
    <citation type="submission" date="2020-08" db="EMBL/GenBank/DDBJ databases">
        <title>Sequencing the genomes of 1000 actinobacteria strains.</title>
        <authorList>
            <person name="Klenk H.-P."/>
        </authorList>
    </citation>
    <scope>NUCLEOTIDE SEQUENCE [LARGE SCALE GENOMIC DNA]</scope>
    <source>
        <strain evidence="3 4">DSM 41654</strain>
    </source>
</reference>
<dbReference type="AlphaFoldDB" id="A0A7W7VUP5"/>
<keyword evidence="4" id="KW-1185">Reference proteome</keyword>
<dbReference type="EMBL" id="JACHJV010000001">
    <property type="protein sequence ID" value="MBB4922695.1"/>
    <property type="molecule type" value="Genomic_DNA"/>
</dbReference>
<dbReference type="InterPro" id="IPR025565">
    <property type="entry name" value="DUF4328"/>
</dbReference>
<gene>
    <name evidence="3" type="ORF">FHR34_001688</name>
</gene>
<keyword evidence="1" id="KW-0472">Membrane</keyword>
<feature type="transmembrane region" description="Helical" evidence="1">
    <location>
        <begin position="48"/>
        <end position="67"/>
    </location>
</feature>
<sequence>MNEKSAAAPADPREVTEAVLWLSGIEFGALTIYQLGTVYAPHTSLTTFGLGYGGLFLLLVAIVLPNWTMRYRTNAEYLAPGSQRNSRRAAGWCWFVPLAWFWWPRRVVRDIWRASAPQGTSAGLVELWWFARLGGIALLVAGDKSHPAALVLAALALRAVSLGAFVRFARQLLCWQSEALVIAPAPEFGAPSVQRG</sequence>
<dbReference type="RefSeq" id="WP_184934829.1">
    <property type="nucleotide sequence ID" value="NZ_JACHJV010000001.1"/>
</dbReference>
<feature type="transmembrane region" description="Helical" evidence="1">
    <location>
        <begin position="18"/>
        <end position="36"/>
    </location>
</feature>
<evidence type="ECO:0000256" key="1">
    <source>
        <dbReference type="SAM" id="Phobius"/>
    </source>
</evidence>
<dbReference type="Proteomes" id="UP000540506">
    <property type="component" value="Unassembled WGS sequence"/>
</dbReference>
<keyword evidence="1" id="KW-1133">Transmembrane helix</keyword>
<comment type="caution">
    <text evidence="3">The sequence shown here is derived from an EMBL/GenBank/DDBJ whole genome shotgun (WGS) entry which is preliminary data.</text>
</comment>
<keyword evidence="1" id="KW-0812">Transmembrane</keyword>
<evidence type="ECO:0000259" key="2">
    <source>
        <dbReference type="Pfam" id="PF14219"/>
    </source>
</evidence>
<accession>A0A7W7VUP5</accession>
<feature type="domain" description="DUF4328" evidence="2">
    <location>
        <begin position="55"/>
        <end position="141"/>
    </location>
</feature>
<dbReference type="Pfam" id="PF14219">
    <property type="entry name" value="DUF4328"/>
    <property type="match status" value="1"/>
</dbReference>
<protein>
    <recommendedName>
        <fullName evidence="2">DUF4328 domain-containing protein</fullName>
    </recommendedName>
</protein>
<name>A0A7W7VUP5_KITKI</name>
<evidence type="ECO:0000313" key="3">
    <source>
        <dbReference type="EMBL" id="MBB4922695.1"/>
    </source>
</evidence>
<evidence type="ECO:0000313" key="4">
    <source>
        <dbReference type="Proteomes" id="UP000540506"/>
    </source>
</evidence>